<evidence type="ECO:0000259" key="1">
    <source>
        <dbReference type="Pfam" id="PF01869"/>
    </source>
</evidence>
<dbReference type="CDD" id="cd24007">
    <property type="entry name" value="ASKHA_NBD_eukNAGK-like"/>
    <property type="match status" value="1"/>
</dbReference>
<dbReference type="Pfam" id="PF01869">
    <property type="entry name" value="BcrAD_BadFG"/>
    <property type="match status" value="1"/>
</dbReference>
<dbReference type="InterPro" id="IPR043129">
    <property type="entry name" value="ATPase_NBD"/>
</dbReference>
<organism evidence="2 3">
    <name type="scientific">Clostridium frigidicarnis</name>
    <dbReference type="NCBI Taxonomy" id="84698"/>
    <lineage>
        <taxon>Bacteria</taxon>
        <taxon>Bacillati</taxon>
        <taxon>Bacillota</taxon>
        <taxon>Clostridia</taxon>
        <taxon>Eubacteriales</taxon>
        <taxon>Clostridiaceae</taxon>
        <taxon>Clostridium</taxon>
    </lineage>
</organism>
<dbReference type="Proteomes" id="UP000198619">
    <property type="component" value="Unassembled WGS sequence"/>
</dbReference>
<dbReference type="EMBL" id="FOKI01000013">
    <property type="protein sequence ID" value="SFB13357.1"/>
    <property type="molecule type" value="Genomic_DNA"/>
</dbReference>
<accession>A0A1I0YKC9</accession>
<dbReference type="InterPro" id="IPR002731">
    <property type="entry name" value="ATPase_BadF"/>
</dbReference>
<dbReference type="SUPFAM" id="SSF53067">
    <property type="entry name" value="Actin-like ATPase domain"/>
    <property type="match status" value="2"/>
</dbReference>
<reference evidence="2 3" key="1">
    <citation type="submission" date="2016-10" db="EMBL/GenBank/DDBJ databases">
        <authorList>
            <person name="de Groot N.N."/>
        </authorList>
    </citation>
    <scope>NUCLEOTIDE SEQUENCE [LARGE SCALE GENOMIC DNA]</scope>
    <source>
        <strain evidence="2 3">DSM 12271</strain>
    </source>
</reference>
<evidence type="ECO:0000313" key="2">
    <source>
        <dbReference type="EMBL" id="SFB13357.1"/>
    </source>
</evidence>
<evidence type="ECO:0000313" key="3">
    <source>
        <dbReference type="Proteomes" id="UP000198619"/>
    </source>
</evidence>
<dbReference type="AlphaFoldDB" id="A0A1I0YKC9"/>
<keyword evidence="3" id="KW-1185">Reference proteome</keyword>
<dbReference type="OrthoDB" id="9772633at2"/>
<feature type="domain" description="ATPase BadF/BadG/BcrA/BcrD type" evidence="1">
    <location>
        <begin position="4"/>
        <end position="296"/>
    </location>
</feature>
<gene>
    <name evidence="2" type="ORF">SAMN04488528_101386</name>
</gene>
<dbReference type="InterPro" id="IPR052519">
    <property type="entry name" value="Euk-type_GlcNAc_Kinase"/>
</dbReference>
<name>A0A1I0YKC9_9CLOT</name>
<dbReference type="Gene3D" id="3.30.420.40">
    <property type="match status" value="2"/>
</dbReference>
<proteinExistence type="predicted"/>
<dbReference type="STRING" id="84698.SAMN04488528_101386"/>
<protein>
    <submittedName>
        <fullName evidence="2">BadF-type ATPase</fullName>
    </submittedName>
</protein>
<dbReference type="PANTHER" id="PTHR43190:SF3">
    <property type="entry name" value="N-ACETYL-D-GLUCOSAMINE KINASE"/>
    <property type="match status" value="1"/>
</dbReference>
<dbReference type="RefSeq" id="WP_090041074.1">
    <property type="nucleotide sequence ID" value="NZ_FOKI01000013.1"/>
</dbReference>
<dbReference type="PANTHER" id="PTHR43190">
    <property type="entry name" value="N-ACETYL-D-GLUCOSAMINE KINASE"/>
    <property type="match status" value="1"/>
</dbReference>
<sequence length="301" mass="33332">MFYIGIDGGGTKTKFSLVDKEENLVATVEKGTCHFNQVGFEKMERILNDGVNDLLSMANITYKEVKRACVGLAGYGNVKTIAIKIEEVVKRVFKNIDFLLFNDVHIAHAGALAGKDGIVIIAGTGSIGYSSNNGEYKRVGGWGYTIGDEGSAYWIGRKAIECFSKQADGRFKKGNLYHIFKEQLSLNNDYDIIKYVNEEIKADRREIAKFATLCSKAAKDGDKYAIDIFKKAGEELSGLINTLALDFSEDKVDVSYIGGVFKSKDLILEPIKDNIDKKVHLMSPKFPPEIGACLIAKQWNK</sequence>